<keyword evidence="2" id="KW-0472">Membrane</keyword>
<feature type="transmembrane region" description="Helical" evidence="2">
    <location>
        <begin position="186"/>
        <end position="205"/>
    </location>
</feature>
<feature type="compositionally biased region" description="Basic and acidic residues" evidence="1">
    <location>
        <begin position="267"/>
        <end position="279"/>
    </location>
</feature>
<reference evidence="3 4" key="1">
    <citation type="submission" date="2023-07" db="EMBL/GenBank/DDBJ databases">
        <title>Sorghum-associated microbial communities from plants grown in Nebraska, USA.</title>
        <authorList>
            <person name="Schachtman D."/>
        </authorList>
    </citation>
    <scope>NUCLEOTIDE SEQUENCE [LARGE SCALE GENOMIC DNA]</scope>
    <source>
        <strain evidence="3 4">BE310</strain>
    </source>
</reference>
<dbReference type="Proteomes" id="UP001180536">
    <property type="component" value="Unassembled WGS sequence"/>
</dbReference>
<evidence type="ECO:0000256" key="1">
    <source>
        <dbReference type="SAM" id="MobiDB-lite"/>
    </source>
</evidence>
<evidence type="ECO:0000313" key="3">
    <source>
        <dbReference type="EMBL" id="MDR7299245.1"/>
    </source>
</evidence>
<name>A0ABU1ZF36_9BURK</name>
<feature type="compositionally biased region" description="Basic and acidic residues" evidence="1">
    <location>
        <begin position="290"/>
        <end position="317"/>
    </location>
</feature>
<gene>
    <name evidence="3" type="ORF">J2X16_004613</name>
</gene>
<comment type="caution">
    <text evidence="3">The sequence shown here is derived from an EMBL/GenBank/DDBJ whole genome shotgun (WGS) entry which is preliminary data.</text>
</comment>
<dbReference type="EMBL" id="JAVDXQ010000007">
    <property type="protein sequence ID" value="MDR7299245.1"/>
    <property type="molecule type" value="Genomic_DNA"/>
</dbReference>
<feature type="region of interest" description="Disordered" evidence="1">
    <location>
        <begin position="244"/>
        <end position="317"/>
    </location>
</feature>
<sequence length="426" mass="45030">MERLAEQIVDWHNRHPLARRITADSVHTIGVVALPFVRATAQAGGFVEPVLTDAVSAFDALAGTPPVSRWAVWSQRLKDLPRLLSRRPRTQWRAFNEKFLPGLSPARIEQFALAHGFAEPPAAPESRPWRVIVIDERRANAHSGWPFELYLMSAGIDVGESRTRVLAGRGIPSQIIGRRLWDPKRVGIAAGTLAVLVAVAAWLLWPQRAAEPVAPPVPVAASAPIEMPQPASAAVPVPASQPEAAAAPVPAASLPEPGDAASSEPPPDIRPRLVQRADGKVLPPMLGGKAPEKATEKPAEKAAEKPPDTAAEKKAADGVADKASAAVSAKAEPADPRLARLAQAPGAVAVALVGPPGSKAEAEALLKKMQAGLAGVHSNPQALQADVIQTPEGWRATIWPFPSREQAQLVNATLVARGLKTKAVNF</sequence>
<keyword evidence="2" id="KW-0812">Transmembrane</keyword>
<protein>
    <recommendedName>
        <fullName evidence="5">SPOR domain-containing protein</fullName>
    </recommendedName>
</protein>
<proteinExistence type="predicted"/>
<evidence type="ECO:0000256" key="2">
    <source>
        <dbReference type="SAM" id="Phobius"/>
    </source>
</evidence>
<keyword evidence="2" id="KW-1133">Transmembrane helix</keyword>
<keyword evidence="4" id="KW-1185">Reference proteome</keyword>
<accession>A0ABU1ZF36</accession>
<feature type="compositionally biased region" description="Low complexity" evidence="1">
    <location>
        <begin position="244"/>
        <end position="257"/>
    </location>
</feature>
<dbReference type="RefSeq" id="WP_310348771.1">
    <property type="nucleotide sequence ID" value="NZ_JAVDXQ010000007.1"/>
</dbReference>
<evidence type="ECO:0008006" key="5">
    <source>
        <dbReference type="Google" id="ProtNLM"/>
    </source>
</evidence>
<evidence type="ECO:0000313" key="4">
    <source>
        <dbReference type="Proteomes" id="UP001180536"/>
    </source>
</evidence>
<organism evidence="3 4">
    <name type="scientific">Pelomonas aquatica</name>
    <dbReference type="NCBI Taxonomy" id="431058"/>
    <lineage>
        <taxon>Bacteria</taxon>
        <taxon>Pseudomonadati</taxon>
        <taxon>Pseudomonadota</taxon>
        <taxon>Betaproteobacteria</taxon>
        <taxon>Burkholderiales</taxon>
        <taxon>Sphaerotilaceae</taxon>
        <taxon>Roseateles</taxon>
    </lineage>
</organism>